<feature type="transmembrane region" description="Helical" evidence="1">
    <location>
        <begin position="7"/>
        <end position="25"/>
    </location>
</feature>
<evidence type="ECO:0008006" key="4">
    <source>
        <dbReference type="Google" id="ProtNLM"/>
    </source>
</evidence>
<dbReference type="OrthoDB" id="6094313at2759"/>
<keyword evidence="1" id="KW-0812">Transmembrane</keyword>
<keyword evidence="3" id="KW-1185">Reference proteome</keyword>
<reference evidence="2 3" key="1">
    <citation type="submission" date="2020-06" db="EMBL/GenBank/DDBJ databases">
        <authorList>
            <person name="Li R."/>
            <person name="Bekaert M."/>
        </authorList>
    </citation>
    <scope>NUCLEOTIDE SEQUENCE [LARGE SCALE GENOMIC DNA]</scope>
    <source>
        <strain evidence="3">wild</strain>
    </source>
</reference>
<accession>A0A6J8BTF6</accession>
<name>A0A6J8BTF6_MYTCO</name>
<dbReference type="AlphaFoldDB" id="A0A6J8BTF6"/>
<dbReference type="Proteomes" id="UP000507470">
    <property type="component" value="Unassembled WGS sequence"/>
</dbReference>
<organism evidence="2 3">
    <name type="scientific">Mytilus coruscus</name>
    <name type="common">Sea mussel</name>
    <dbReference type="NCBI Taxonomy" id="42192"/>
    <lineage>
        <taxon>Eukaryota</taxon>
        <taxon>Metazoa</taxon>
        <taxon>Spiralia</taxon>
        <taxon>Lophotrochozoa</taxon>
        <taxon>Mollusca</taxon>
        <taxon>Bivalvia</taxon>
        <taxon>Autobranchia</taxon>
        <taxon>Pteriomorphia</taxon>
        <taxon>Mytilida</taxon>
        <taxon>Mytiloidea</taxon>
        <taxon>Mytilidae</taxon>
        <taxon>Mytilinae</taxon>
        <taxon>Mytilus</taxon>
    </lineage>
</organism>
<dbReference type="EMBL" id="CACVKT020003868">
    <property type="protein sequence ID" value="CAC5386350.1"/>
    <property type="molecule type" value="Genomic_DNA"/>
</dbReference>
<sequence>MNDIMQLYILLILISVSGCSVFIGFPESSWATSSDVCSLPVIEKINTTVISNKSSNYMDYKKQKSLDRNRCGRSLSPMDSGISVKTAEDCLRHCSDYASTIYFIIKSSRCYCLTYRPEINIGDINDCRTSCSNASYTFCSSGRSALVFTFVEDLNIESTKEYIEKECLTTTKDKSKYLIRDCNATYLFGCKNTSSELIPKSWYEYQEFCLKHGSSVLYKRNTLGKEAKAGNSYWTPIFRSHTVVNGILTGKEFCLAVSNAESKYFFVENCTSQFPFLCSGDQMKNTIDNSTSNDRYPRFITLPLPVVVAVILFDIILIFIMVLISIKAFRRIRIYQEKLKKVNERLPGTEFSNYTGIEDTNEEVHDSAYKELSDNVSQLKTNCHERKMDTSEDIVDYQDYLVPEQHYHTIPEVEVHYAAADVAERNSNKENFVRDDYLEPVI</sequence>
<dbReference type="SUPFAM" id="SSF56436">
    <property type="entry name" value="C-type lectin-like"/>
    <property type="match status" value="1"/>
</dbReference>
<gene>
    <name evidence="2" type="ORF">MCOR_21805</name>
</gene>
<keyword evidence="1" id="KW-0472">Membrane</keyword>
<evidence type="ECO:0000313" key="2">
    <source>
        <dbReference type="EMBL" id="CAC5386350.1"/>
    </source>
</evidence>
<protein>
    <recommendedName>
        <fullName evidence="4">WSC domain-containing protein</fullName>
    </recommendedName>
</protein>
<dbReference type="InterPro" id="IPR016187">
    <property type="entry name" value="CTDL_fold"/>
</dbReference>
<keyword evidence="1" id="KW-1133">Transmembrane helix</keyword>
<feature type="transmembrane region" description="Helical" evidence="1">
    <location>
        <begin position="302"/>
        <end position="326"/>
    </location>
</feature>
<evidence type="ECO:0000256" key="1">
    <source>
        <dbReference type="SAM" id="Phobius"/>
    </source>
</evidence>
<proteinExistence type="predicted"/>
<evidence type="ECO:0000313" key="3">
    <source>
        <dbReference type="Proteomes" id="UP000507470"/>
    </source>
</evidence>